<feature type="signal peptide" evidence="1">
    <location>
        <begin position="1"/>
        <end position="18"/>
    </location>
</feature>
<comment type="caution">
    <text evidence="2">The sequence shown here is derived from an EMBL/GenBank/DDBJ whole genome shotgun (WGS) entry which is preliminary data.</text>
</comment>
<evidence type="ECO:0000313" key="3">
    <source>
        <dbReference type="Proteomes" id="UP001163821"/>
    </source>
</evidence>
<keyword evidence="1" id="KW-0732">Signal</keyword>
<protein>
    <submittedName>
        <fullName evidence="2">DUF3108 domain-containing protein</fullName>
    </submittedName>
</protein>
<dbReference type="EMBL" id="JAPAAF010000019">
    <property type="protein sequence ID" value="MCW0483609.1"/>
    <property type="molecule type" value="Genomic_DNA"/>
</dbReference>
<organism evidence="2 3">
    <name type="scientific">Gaoshiqia sediminis</name>
    <dbReference type="NCBI Taxonomy" id="2986998"/>
    <lineage>
        <taxon>Bacteria</taxon>
        <taxon>Pseudomonadati</taxon>
        <taxon>Bacteroidota</taxon>
        <taxon>Bacteroidia</taxon>
        <taxon>Marinilabiliales</taxon>
        <taxon>Prolixibacteraceae</taxon>
        <taxon>Gaoshiqia</taxon>
    </lineage>
</organism>
<dbReference type="RefSeq" id="WP_282592210.1">
    <property type="nucleotide sequence ID" value="NZ_JAPAAF010000019.1"/>
</dbReference>
<gene>
    <name evidence="2" type="ORF">N2K84_12765</name>
</gene>
<proteinExistence type="predicted"/>
<evidence type="ECO:0000256" key="1">
    <source>
        <dbReference type="SAM" id="SignalP"/>
    </source>
</evidence>
<evidence type="ECO:0000313" key="2">
    <source>
        <dbReference type="EMBL" id="MCW0483609.1"/>
    </source>
</evidence>
<sequence>MKRIFILLLAFVAVGATAQPIEKLEYTLRYSFIRGGKAVLQANETTYDDQKAIHYHLEGNTVGLADKLFSVHDIYESFINPDTFLPYKAVRNVKERRYRYYNEVFFFNDNDSIFSQRSGGRKVPHNLVDFLGAFFYLRHNHYLDRLDFGEEFTIPVFHADKHFMMTAKYLGTEKIKSEMGEKECHVLAPRVDKGKLLKRSDGLKFYITKDADRIPLLLEFDMNVGALKCELHSYEKRGVQQIKK</sequence>
<name>A0AA41Y7W8_9BACT</name>
<dbReference type="InterPro" id="IPR021457">
    <property type="entry name" value="DUF3108"/>
</dbReference>
<dbReference type="Proteomes" id="UP001163821">
    <property type="component" value="Unassembled WGS sequence"/>
</dbReference>
<dbReference type="Pfam" id="PF11306">
    <property type="entry name" value="DUF3108"/>
    <property type="match status" value="1"/>
</dbReference>
<reference evidence="2" key="1">
    <citation type="submission" date="2022-10" db="EMBL/GenBank/DDBJ databases">
        <title>Gaoshiqiia sediminis gen. nov., sp. nov., isolated from coastal sediment.</title>
        <authorList>
            <person name="Yu W.X."/>
            <person name="Mu D.S."/>
            <person name="Du J.Z."/>
            <person name="Liang Y.Q."/>
        </authorList>
    </citation>
    <scope>NUCLEOTIDE SEQUENCE</scope>
    <source>
        <strain evidence="2">A06</strain>
    </source>
</reference>
<keyword evidence="3" id="KW-1185">Reference proteome</keyword>
<feature type="chain" id="PRO_5041259209" evidence="1">
    <location>
        <begin position="19"/>
        <end position="244"/>
    </location>
</feature>
<accession>A0AA41Y7W8</accession>
<dbReference type="AlphaFoldDB" id="A0AA41Y7W8"/>